<organism evidence="2 3">
    <name type="scientific">Petropleomorpha daqingensis</name>
    <dbReference type="NCBI Taxonomy" id="2026353"/>
    <lineage>
        <taxon>Bacteria</taxon>
        <taxon>Bacillati</taxon>
        <taxon>Actinomycetota</taxon>
        <taxon>Actinomycetes</taxon>
        <taxon>Geodermatophilales</taxon>
        <taxon>Geodermatophilaceae</taxon>
        <taxon>Petropleomorpha</taxon>
    </lineage>
</organism>
<gene>
    <name evidence="2" type="ORF">GGQ55_004965</name>
</gene>
<comment type="caution">
    <text evidence="2">The sequence shown here is derived from an EMBL/GenBank/DDBJ whole genome shotgun (WGS) entry which is preliminary data.</text>
</comment>
<dbReference type="Gene3D" id="3.30.200.20">
    <property type="entry name" value="Phosphorylase Kinase, domain 1"/>
    <property type="match status" value="1"/>
</dbReference>
<keyword evidence="2" id="KW-0808">Transferase</keyword>
<sequence>MLDDLPGRLRRWADREVLPGGRVAGLAPMPGNAGLSFGFDVVDGDGAVVRSLVVRFAPPGVRRSGNTDVLRQVPLLQALDRAGIPVAPLVWWTGDEAWFGTDAIVQERLAARPLRLWDAGEAAPDPAPYLRAAVGVLARIHALDWAADLAGWERPRPVAEEIAFWQRLLDKHPEPGWTAAGQQLAADLLRTDPGRHRTGLFHGDFHTNNVLFDDDASVAAVVDWEIAGIGATGLDLGWLALMTDPSCWHPDQQAAMRVVADPARLRADYEAAAGVAVPDLAWYQALACYRFGAIAGFNVRLHRTGRRPDPLYEDMASSVPVFFARGTELVRGG</sequence>
<dbReference type="AlphaFoldDB" id="A0A853CM95"/>
<dbReference type="PANTHER" id="PTHR21310">
    <property type="entry name" value="AMINOGLYCOSIDE PHOSPHOTRANSFERASE-RELATED-RELATED"/>
    <property type="match status" value="1"/>
</dbReference>
<dbReference type="EMBL" id="JACBZT010000001">
    <property type="protein sequence ID" value="NYJ08687.1"/>
    <property type="molecule type" value="Genomic_DNA"/>
</dbReference>
<dbReference type="GO" id="GO:0016301">
    <property type="term" value="F:kinase activity"/>
    <property type="evidence" value="ECO:0007669"/>
    <property type="project" value="UniProtKB-KW"/>
</dbReference>
<dbReference type="Pfam" id="PF01636">
    <property type="entry name" value="APH"/>
    <property type="match status" value="1"/>
</dbReference>
<dbReference type="Gene3D" id="3.90.1200.10">
    <property type="match status" value="1"/>
</dbReference>
<dbReference type="InterPro" id="IPR002575">
    <property type="entry name" value="Aminoglycoside_PTrfase"/>
</dbReference>
<protein>
    <submittedName>
        <fullName evidence="2">Aminoglycoside phosphotransferase (APT) family kinase protein</fullName>
    </submittedName>
</protein>
<dbReference type="InterPro" id="IPR051678">
    <property type="entry name" value="AGP_Transferase"/>
</dbReference>
<evidence type="ECO:0000259" key="1">
    <source>
        <dbReference type="Pfam" id="PF01636"/>
    </source>
</evidence>
<dbReference type="SUPFAM" id="SSF56112">
    <property type="entry name" value="Protein kinase-like (PK-like)"/>
    <property type="match status" value="1"/>
</dbReference>
<dbReference type="InterPro" id="IPR011009">
    <property type="entry name" value="Kinase-like_dom_sf"/>
</dbReference>
<dbReference type="CDD" id="cd05154">
    <property type="entry name" value="ACAD10_11_N-like"/>
    <property type="match status" value="1"/>
</dbReference>
<keyword evidence="2" id="KW-0418">Kinase</keyword>
<dbReference type="InterPro" id="IPR041726">
    <property type="entry name" value="ACAD10_11_N"/>
</dbReference>
<dbReference type="Proteomes" id="UP000541969">
    <property type="component" value="Unassembled WGS sequence"/>
</dbReference>
<name>A0A853CM95_9ACTN</name>
<evidence type="ECO:0000313" key="2">
    <source>
        <dbReference type="EMBL" id="NYJ08687.1"/>
    </source>
</evidence>
<reference evidence="2 3" key="1">
    <citation type="submission" date="2020-07" db="EMBL/GenBank/DDBJ databases">
        <title>Sequencing the genomes of 1000 actinobacteria strains.</title>
        <authorList>
            <person name="Klenk H.-P."/>
        </authorList>
    </citation>
    <scope>NUCLEOTIDE SEQUENCE [LARGE SCALE GENOMIC DNA]</scope>
    <source>
        <strain evidence="2 3">DSM 104001</strain>
    </source>
</reference>
<keyword evidence="3" id="KW-1185">Reference proteome</keyword>
<evidence type="ECO:0000313" key="3">
    <source>
        <dbReference type="Proteomes" id="UP000541969"/>
    </source>
</evidence>
<accession>A0A853CM95</accession>
<dbReference type="RefSeq" id="WP_179721469.1">
    <property type="nucleotide sequence ID" value="NZ_JACBZT010000001.1"/>
</dbReference>
<proteinExistence type="predicted"/>
<feature type="domain" description="Aminoglycoside phosphotransferase" evidence="1">
    <location>
        <begin position="35"/>
        <end position="282"/>
    </location>
</feature>